<evidence type="ECO:0000256" key="1">
    <source>
        <dbReference type="ARBA" id="ARBA00023015"/>
    </source>
</evidence>
<keyword evidence="1" id="KW-0805">Transcription regulation</keyword>
<name>A0A1H5UYJ6_9PSEU</name>
<dbReference type="Gene3D" id="1.10.10.60">
    <property type="entry name" value="Homeodomain-like"/>
    <property type="match status" value="1"/>
</dbReference>
<dbReference type="EMBL" id="FOME01000001">
    <property type="protein sequence ID" value="SFC67438.1"/>
    <property type="molecule type" value="Genomic_DNA"/>
</dbReference>
<dbReference type="Pfam" id="PF14525">
    <property type="entry name" value="AraC_binding_2"/>
    <property type="match status" value="1"/>
</dbReference>
<evidence type="ECO:0000313" key="7">
    <source>
        <dbReference type="Proteomes" id="UP000199690"/>
    </source>
</evidence>
<dbReference type="InterPro" id="IPR018060">
    <property type="entry name" value="HTH_AraC"/>
</dbReference>
<dbReference type="RefSeq" id="WP_177247411.1">
    <property type="nucleotide sequence ID" value="NZ_FNVB01000002.1"/>
</dbReference>
<evidence type="ECO:0000313" key="5">
    <source>
        <dbReference type="EMBL" id="SEF80159.1"/>
    </source>
</evidence>
<evidence type="ECO:0000313" key="6">
    <source>
        <dbReference type="EMBL" id="SFC67438.1"/>
    </source>
</evidence>
<dbReference type="PANTHER" id="PTHR43280">
    <property type="entry name" value="ARAC-FAMILY TRANSCRIPTIONAL REGULATOR"/>
    <property type="match status" value="1"/>
</dbReference>
<evidence type="ECO:0000259" key="4">
    <source>
        <dbReference type="PROSITE" id="PS01124"/>
    </source>
</evidence>
<evidence type="ECO:0000256" key="2">
    <source>
        <dbReference type="ARBA" id="ARBA00023125"/>
    </source>
</evidence>
<accession>A0A1I1L8T8</accession>
<dbReference type="InterPro" id="IPR020449">
    <property type="entry name" value="Tscrpt_reg_AraC-type_HTH"/>
</dbReference>
<keyword evidence="7" id="KW-1185">Reference proteome</keyword>
<evidence type="ECO:0000313" key="8">
    <source>
        <dbReference type="Proteomes" id="UP000236729"/>
    </source>
</evidence>
<protein>
    <submittedName>
        <fullName evidence="5">AraC-type DNA-binding protein</fullName>
    </submittedName>
</protein>
<dbReference type="InterPro" id="IPR035418">
    <property type="entry name" value="AraC-bd_2"/>
</dbReference>
<proteinExistence type="predicted"/>
<keyword evidence="2 5" id="KW-0238">DNA-binding</keyword>
<dbReference type="PANTHER" id="PTHR43280:SF31">
    <property type="entry name" value="TRANSCRIPTIONAL REGULATORY PROTEIN"/>
    <property type="match status" value="1"/>
</dbReference>
<dbReference type="GO" id="GO:0043565">
    <property type="term" value="F:sequence-specific DNA binding"/>
    <property type="evidence" value="ECO:0007669"/>
    <property type="project" value="InterPro"/>
</dbReference>
<feature type="domain" description="HTH araC/xylS-type" evidence="4">
    <location>
        <begin position="223"/>
        <end position="324"/>
    </location>
</feature>
<dbReference type="SUPFAM" id="SSF46689">
    <property type="entry name" value="Homeodomain-like"/>
    <property type="match status" value="1"/>
</dbReference>
<keyword evidence="3" id="KW-0804">Transcription</keyword>
<dbReference type="Proteomes" id="UP000236729">
    <property type="component" value="Unassembled WGS sequence"/>
</dbReference>
<sequence>MVVRVCTDDVPFGERVDYWQHVVSDNFVRCVARIDRRDETFWGRIVSTSLGAVHYSLIEHYASSGYEISRSAKHIRQGEADDYILELQLGGESVVLGQDGREAVFDRGDFGMLDVTRPSLLACRPNSLVRAISLTFPRHLLPLRAEAVQGLTAVRINGGSGIGKLVSSFLIGLAENLDEGVPYGDDAVRLSNVLLDLLAVGLTSSAAGDSVAAPESSRSVLRTRVYSFIDRHLHDPELSPNKIAEAHHISTRYLHKLFEGEESTVVEWIRLRRLEQCRRYLADPAKRCSSVGVIAARWGFRDPSYFSRLFRATYGIRPREYRMLNLEQKIPSPL</sequence>
<accession>A0A1H5UYJ6</accession>
<dbReference type="PROSITE" id="PS01124">
    <property type="entry name" value="HTH_ARAC_FAMILY_2"/>
    <property type="match status" value="1"/>
</dbReference>
<reference evidence="7 8" key="1">
    <citation type="submission" date="2016-10" db="EMBL/GenBank/DDBJ databases">
        <authorList>
            <person name="Varghese N."/>
            <person name="Submissions S."/>
        </authorList>
    </citation>
    <scope>NUCLEOTIDE SEQUENCE [LARGE SCALE GENOMIC DNA]</scope>
    <source>
        <strain evidence="8">ATCC 20501</strain>
        <strain evidence="6 7">CGMCC 4.3529</strain>
    </source>
</reference>
<dbReference type="EMBL" id="FNVB01000002">
    <property type="protein sequence ID" value="SEF80159.1"/>
    <property type="molecule type" value="Genomic_DNA"/>
</dbReference>
<dbReference type="SMR" id="A0A1H5UYJ6"/>
<dbReference type="GO" id="GO:0003700">
    <property type="term" value="F:DNA-binding transcription factor activity"/>
    <property type="evidence" value="ECO:0007669"/>
    <property type="project" value="InterPro"/>
</dbReference>
<dbReference type="SMART" id="SM00342">
    <property type="entry name" value="HTH_ARAC"/>
    <property type="match status" value="1"/>
</dbReference>
<dbReference type="InterPro" id="IPR009057">
    <property type="entry name" value="Homeodomain-like_sf"/>
</dbReference>
<dbReference type="PRINTS" id="PR00032">
    <property type="entry name" value="HTHARAC"/>
</dbReference>
<reference evidence="5" key="2">
    <citation type="submission" date="2016-10" db="EMBL/GenBank/DDBJ databases">
        <authorList>
            <person name="de Groot N.N."/>
        </authorList>
    </citation>
    <scope>NUCLEOTIDE SEQUENCE [LARGE SCALE GENOMIC DNA]</scope>
    <source>
        <strain evidence="5">ATCC 20501</strain>
    </source>
</reference>
<gene>
    <name evidence="5" type="ORF">SAMN02982929_00706</name>
    <name evidence="6" type="ORF">SAMN05216506_1011365</name>
</gene>
<dbReference type="Proteomes" id="UP000199690">
    <property type="component" value="Unassembled WGS sequence"/>
</dbReference>
<organism evidence="5 8">
    <name type="scientific">Saccharopolyspora kobensis</name>
    <dbReference type="NCBI Taxonomy" id="146035"/>
    <lineage>
        <taxon>Bacteria</taxon>
        <taxon>Bacillati</taxon>
        <taxon>Actinomycetota</taxon>
        <taxon>Actinomycetes</taxon>
        <taxon>Pseudonocardiales</taxon>
        <taxon>Pseudonocardiaceae</taxon>
        <taxon>Saccharopolyspora</taxon>
    </lineage>
</organism>
<evidence type="ECO:0000256" key="3">
    <source>
        <dbReference type="ARBA" id="ARBA00023163"/>
    </source>
</evidence>
<dbReference type="Pfam" id="PF12833">
    <property type="entry name" value="HTH_18"/>
    <property type="match status" value="1"/>
</dbReference>
<dbReference type="AlphaFoldDB" id="A0A1H5UYJ6"/>